<evidence type="ECO:0000313" key="10">
    <source>
        <dbReference type="EMBL" id="KAK0055439.1"/>
    </source>
</evidence>
<keyword evidence="5" id="KW-0256">Endoplasmic reticulum</keyword>
<feature type="transmembrane region" description="Helical" evidence="9">
    <location>
        <begin position="180"/>
        <end position="201"/>
    </location>
</feature>
<gene>
    <name evidence="10" type="ORF">Bpfe_015199</name>
</gene>
<name>A0AAD8BIY4_BIOPF</name>
<keyword evidence="7 9" id="KW-0472">Membrane</keyword>
<feature type="transmembrane region" description="Helical" evidence="9">
    <location>
        <begin position="495"/>
        <end position="518"/>
    </location>
</feature>
<feature type="transmembrane region" description="Helical" evidence="9">
    <location>
        <begin position="321"/>
        <end position="347"/>
    </location>
</feature>
<comment type="function">
    <text evidence="8 9">Intramembrane glycolipid transporter that operates in the biosynthetic pathway of dolichol-linked oligosaccharides, the glycan precursors employed in protein asparagine (N)-glycosylation. The sequential addition of sugars to dolichol pyrophosphate produces dolichol-linked oligosaccharides containing fourteen sugars, including two GlcNAcs, nine mannoses and three glucoses. Once assembled, the oligosaccharide is transferred from the lipid to nascent proteins by oligosaccharyltransferases. The assembly of dolichol-linked oligosaccharides begins on the cytosolic side of the endoplasmic reticulum membrane and finishes in its lumen. RFT1 could mediate the translocation of the cytosolically oriented intermediate DolPP-GlcNAc2Man5, produced by ALG11, into the ER lumen where dolichol-linked oligosaccharides assembly continues. However, the intramembrane lipid transporter activity could not be confirmed in vitro.</text>
</comment>
<evidence type="ECO:0000256" key="7">
    <source>
        <dbReference type="ARBA" id="ARBA00023136"/>
    </source>
</evidence>
<feature type="transmembrane region" description="Helical" evidence="9">
    <location>
        <begin position="371"/>
        <end position="395"/>
    </location>
</feature>
<dbReference type="GO" id="GO:0034203">
    <property type="term" value="P:glycolipid translocation"/>
    <property type="evidence" value="ECO:0007669"/>
    <property type="project" value="TreeGrafter"/>
</dbReference>
<evidence type="ECO:0000256" key="2">
    <source>
        <dbReference type="ARBA" id="ARBA00004922"/>
    </source>
</evidence>
<feature type="transmembrane region" description="Helical" evidence="9">
    <location>
        <begin position="154"/>
        <end position="174"/>
    </location>
</feature>
<keyword evidence="4 9" id="KW-0812">Transmembrane</keyword>
<evidence type="ECO:0000256" key="8">
    <source>
        <dbReference type="ARBA" id="ARBA00045912"/>
    </source>
</evidence>
<evidence type="ECO:0000313" key="11">
    <source>
        <dbReference type="Proteomes" id="UP001233172"/>
    </source>
</evidence>
<dbReference type="PANTHER" id="PTHR13117:SF5">
    <property type="entry name" value="PROTEIN RFT1 HOMOLOG"/>
    <property type="match status" value="1"/>
</dbReference>
<evidence type="ECO:0000256" key="4">
    <source>
        <dbReference type="ARBA" id="ARBA00022692"/>
    </source>
</evidence>
<dbReference type="EMBL" id="JASAOG010000070">
    <property type="protein sequence ID" value="KAK0055439.1"/>
    <property type="molecule type" value="Genomic_DNA"/>
</dbReference>
<dbReference type="Proteomes" id="UP001233172">
    <property type="component" value="Unassembled WGS sequence"/>
</dbReference>
<dbReference type="PANTHER" id="PTHR13117">
    <property type="entry name" value="ENDOPLASMIC RETICULUM MULTISPAN TRANSMEMBRANE PROTEIN-RELATED"/>
    <property type="match status" value="1"/>
</dbReference>
<dbReference type="GO" id="GO:0005789">
    <property type="term" value="C:endoplasmic reticulum membrane"/>
    <property type="evidence" value="ECO:0007669"/>
    <property type="project" value="UniProtKB-SubCell"/>
</dbReference>
<comment type="caution">
    <text evidence="10">The sequence shown here is derived from an EMBL/GenBank/DDBJ whole genome shotgun (WGS) entry which is preliminary data.</text>
</comment>
<evidence type="ECO:0000256" key="1">
    <source>
        <dbReference type="ARBA" id="ARBA00004477"/>
    </source>
</evidence>
<accession>A0AAD8BIY4</accession>
<dbReference type="AlphaFoldDB" id="A0AAD8BIY4"/>
<dbReference type="Pfam" id="PF04506">
    <property type="entry name" value="Rft-1"/>
    <property type="match status" value="1"/>
</dbReference>
<sequence>MKSSALLSGAAKAASYNMLLQLALRMTTFVLNAFILRYISKDLLGIVNVRLTLLYSTTLFLAKEAFDRACLSKSEERDWRQVINLLWCTFPIALIWCGSLGYIWLYVLDNPDSTSSITGYTAGVICYSMSTAIEVLAEPLFVVGQSFLFVKLKVVLLGISQGIKCILTVFLVLMQPQWGIINFSIAQLVSSIVYITLYHGYFAHYILKNKKDDDFPLKSIRDMYPRIIPNKPFIDLHMASLTWSFFKQSFLKQILTEGEKYIMTFFDVLSFADQGIYDVINNLGSLAARFVFLPIEESSYLFFSQILTRGSPAHKQSQDSLGLCASVLGVLLKAVSLIGAIILVFGYSNAYLALHLYGGEILSTGSGPLLLRWYCLYVLVIAVNGTTEAFVFAAMSKEEVDKYNKKMLLFSGLFLFSSWLLTSFIGSVGFILANCLNMVARIIHSLYFISEYFHNTTYHPLYDVVPCLPVVFSLIVSLLVTSISEMLFCTSTSSILYKVIHIIVSGACLLFVLATTYFKEQRLVQIVKEQLFKHKTDKSS</sequence>
<protein>
    <recommendedName>
        <fullName evidence="9">Protein RFT1 homolog</fullName>
    </recommendedName>
</protein>
<feature type="transmembrane region" description="Helical" evidence="9">
    <location>
        <begin position="82"/>
        <end position="105"/>
    </location>
</feature>
<comment type="pathway">
    <text evidence="2">Protein modification; protein glycosylation.</text>
</comment>
<reference evidence="10" key="2">
    <citation type="submission" date="2023-04" db="EMBL/GenBank/DDBJ databases">
        <authorList>
            <person name="Bu L."/>
            <person name="Lu L."/>
            <person name="Laidemitt M.R."/>
            <person name="Zhang S.M."/>
            <person name="Mutuku M."/>
            <person name="Mkoji G."/>
            <person name="Steinauer M."/>
            <person name="Loker E.S."/>
        </authorList>
    </citation>
    <scope>NUCLEOTIDE SEQUENCE</scope>
    <source>
        <strain evidence="10">KasaAsao</strain>
        <tissue evidence="10">Whole Snail</tissue>
    </source>
</reference>
<comment type="similarity">
    <text evidence="3 9">Belongs to the RFT1 family.</text>
</comment>
<proteinExistence type="inferred from homology"/>
<feature type="transmembrane region" description="Helical" evidence="9">
    <location>
        <begin position="407"/>
        <end position="425"/>
    </location>
</feature>
<comment type="subcellular location">
    <subcellularLocation>
        <location evidence="1 9">Endoplasmic reticulum membrane</location>
        <topology evidence="1 9">Multi-pass membrane protein</topology>
    </subcellularLocation>
</comment>
<keyword evidence="11" id="KW-1185">Reference proteome</keyword>
<evidence type="ECO:0000256" key="3">
    <source>
        <dbReference type="ARBA" id="ARBA00010288"/>
    </source>
</evidence>
<dbReference type="GO" id="GO:0006488">
    <property type="term" value="P:dolichol-linked oligosaccharide biosynthetic process"/>
    <property type="evidence" value="ECO:0007669"/>
    <property type="project" value="InterPro"/>
</dbReference>
<evidence type="ECO:0000256" key="5">
    <source>
        <dbReference type="ARBA" id="ARBA00022824"/>
    </source>
</evidence>
<evidence type="ECO:0000256" key="6">
    <source>
        <dbReference type="ARBA" id="ARBA00022989"/>
    </source>
</evidence>
<evidence type="ECO:0000256" key="9">
    <source>
        <dbReference type="RuleBase" id="RU365067"/>
    </source>
</evidence>
<reference evidence="10" key="1">
    <citation type="journal article" date="2023" name="PLoS Negl. Trop. Dis.">
        <title>A genome sequence for Biomphalaria pfeifferi, the major vector snail for the human-infecting parasite Schistosoma mansoni.</title>
        <authorList>
            <person name="Bu L."/>
            <person name="Lu L."/>
            <person name="Laidemitt M.R."/>
            <person name="Zhang S.M."/>
            <person name="Mutuku M."/>
            <person name="Mkoji G."/>
            <person name="Steinauer M."/>
            <person name="Loker E.S."/>
        </authorList>
    </citation>
    <scope>NUCLEOTIDE SEQUENCE</scope>
    <source>
        <strain evidence="10">KasaAsao</strain>
    </source>
</reference>
<feature type="transmembrane region" description="Helical" evidence="9">
    <location>
        <begin position="22"/>
        <end position="39"/>
    </location>
</feature>
<feature type="transmembrane region" description="Helical" evidence="9">
    <location>
        <begin position="117"/>
        <end position="142"/>
    </location>
</feature>
<organism evidence="10 11">
    <name type="scientific">Biomphalaria pfeifferi</name>
    <name type="common">Bloodfluke planorb</name>
    <name type="synonym">Freshwater snail</name>
    <dbReference type="NCBI Taxonomy" id="112525"/>
    <lineage>
        <taxon>Eukaryota</taxon>
        <taxon>Metazoa</taxon>
        <taxon>Spiralia</taxon>
        <taxon>Lophotrochozoa</taxon>
        <taxon>Mollusca</taxon>
        <taxon>Gastropoda</taxon>
        <taxon>Heterobranchia</taxon>
        <taxon>Euthyneura</taxon>
        <taxon>Panpulmonata</taxon>
        <taxon>Hygrophila</taxon>
        <taxon>Lymnaeoidea</taxon>
        <taxon>Planorbidae</taxon>
        <taxon>Biomphalaria</taxon>
    </lineage>
</organism>
<feature type="transmembrane region" description="Helical" evidence="9">
    <location>
        <begin position="461"/>
        <end position="483"/>
    </location>
</feature>
<dbReference type="InterPro" id="IPR007594">
    <property type="entry name" value="RFT1"/>
</dbReference>
<feature type="transmembrane region" description="Helical" evidence="9">
    <location>
        <begin position="45"/>
        <end position="62"/>
    </location>
</feature>
<keyword evidence="6 9" id="KW-1133">Transmembrane helix</keyword>